<evidence type="ECO:0000313" key="1">
    <source>
        <dbReference type="EMBL" id="BCB28168.1"/>
    </source>
</evidence>
<organism evidence="1 2">
    <name type="scientific">Sulfurimicrobium lacus</name>
    <dbReference type="NCBI Taxonomy" id="2715678"/>
    <lineage>
        <taxon>Bacteria</taxon>
        <taxon>Pseudomonadati</taxon>
        <taxon>Pseudomonadota</taxon>
        <taxon>Betaproteobacteria</taxon>
        <taxon>Nitrosomonadales</taxon>
        <taxon>Sulfuricellaceae</taxon>
        <taxon>Sulfurimicrobium</taxon>
    </lineage>
</organism>
<evidence type="ECO:0000313" key="2">
    <source>
        <dbReference type="Proteomes" id="UP000502260"/>
    </source>
</evidence>
<keyword evidence="2" id="KW-1185">Reference proteome</keyword>
<sequence length="92" mass="9961">MNVADLYDAAARCGLLTTVKVGAVTVQAAFRAPDDSVLDGLALSRDYQIEYPSERLTLSQGDAVEIAGQSYRVREVRQIRDGSESVATLSRL</sequence>
<dbReference type="GO" id="GO:0019068">
    <property type="term" value="P:virion assembly"/>
    <property type="evidence" value="ECO:0007669"/>
    <property type="project" value="InterPro"/>
</dbReference>
<dbReference type="AlphaFoldDB" id="A0A6F8VEM7"/>
<proteinExistence type="predicted"/>
<reference evidence="2" key="1">
    <citation type="submission" date="2020-03" db="EMBL/GenBank/DDBJ databases">
        <title>Complete genome sequence of sulfur-oxidizing bacterium skT11.</title>
        <authorList>
            <person name="Kanda M."/>
            <person name="Kojima H."/>
            <person name="Fukui M."/>
        </authorList>
    </citation>
    <scope>NUCLEOTIDE SEQUENCE [LARGE SCALE GENOMIC DNA]</scope>
    <source>
        <strain evidence="2">skT11</strain>
    </source>
</reference>
<dbReference type="InterPro" id="IPR008018">
    <property type="entry name" value="Phage_tail_attach_FII"/>
</dbReference>
<dbReference type="Pfam" id="PF05354">
    <property type="entry name" value="Phage_attach"/>
    <property type="match status" value="1"/>
</dbReference>
<dbReference type="KEGG" id="slac:SKTS_30540"/>
<protein>
    <submittedName>
        <fullName evidence="1">Uncharacterized protein</fullName>
    </submittedName>
</protein>
<gene>
    <name evidence="1" type="ORF">SKTS_30540</name>
</gene>
<dbReference type="EMBL" id="AP022853">
    <property type="protein sequence ID" value="BCB28168.1"/>
    <property type="molecule type" value="Genomic_DNA"/>
</dbReference>
<dbReference type="Proteomes" id="UP000502260">
    <property type="component" value="Chromosome"/>
</dbReference>
<accession>A0A6F8VEM7</accession>
<name>A0A6F8VEM7_9PROT</name>